<dbReference type="EMBL" id="CP182909">
    <property type="protein sequence ID" value="XPM67077.1"/>
    <property type="molecule type" value="Genomic_DNA"/>
</dbReference>
<keyword evidence="2" id="KW-1185">Reference proteome</keyword>
<sequence length="107" mass="11879">MIIINLEHCYTAASPTAPIALFSTSPHPLLTQHSFPHLPTSPSPHPLLTQHSALSTQHSFPHLPTSPSPHPLLTQHSALSTQHSSYLSQLFKRCATWGRRSFRMARV</sequence>
<evidence type="ECO:0000313" key="2">
    <source>
        <dbReference type="Proteomes" id="UP000095472"/>
    </source>
</evidence>
<dbReference type="Proteomes" id="UP000095472">
    <property type="component" value="Chromosome"/>
</dbReference>
<proteinExistence type="predicted"/>
<accession>A0ACD5H1Q7</accession>
<protein>
    <submittedName>
        <fullName evidence="1">Uncharacterized protein</fullName>
    </submittedName>
</protein>
<evidence type="ECO:0000313" key="1">
    <source>
        <dbReference type="EMBL" id="XPM67077.1"/>
    </source>
</evidence>
<reference evidence="1 2" key="1">
    <citation type="journal article" date="2016" name="Genome Announc.">
        <title>Draft Genome Sequence of the Thermotolerant Cyanobacterium Desertifilum sp. IPPAS B-1220.</title>
        <authorList>
            <person name="Mironov K.S."/>
            <person name="Sinetova M.A."/>
            <person name="Bolatkhan K."/>
            <person name="Zayadan B.K."/>
            <person name="Ustinova V.V."/>
            <person name="Kupriyanova E.V."/>
            <person name="Skrypnik A.N."/>
            <person name="Gogoleva N.E."/>
            <person name="Gogolev Y.V."/>
            <person name="Los D.A."/>
        </authorList>
    </citation>
    <scope>NUCLEOTIDE SEQUENCE [LARGE SCALE GENOMIC DNA]</scope>
    <source>
        <strain evidence="1 2">IPPAS B-1220</strain>
    </source>
</reference>
<organism evidence="1 2">
    <name type="scientific">Desertifilum tharense IPPAS B-1220</name>
    <dbReference type="NCBI Taxonomy" id="1781255"/>
    <lineage>
        <taxon>Bacteria</taxon>
        <taxon>Bacillati</taxon>
        <taxon>Cyanobacteriota</taxon>
        <taxon>Cyanophyceae</taxon>
        <taxon>Desertifilales</taxon>
        <taxon>Desertifilaceae</taxon>
        <taxon>Desertifilum</taxon>
    </lineage>
</organism>
<name>A0ACD5H1Q7_9CYAN</name>
<gene>
    <name evidence="1" type="ORF">BH720_008855</name>
</gene>